<dbReference type="GO" id="GO:0003677">
    <property type="term" value="F:DNA binding"/>
    <property type="evidence" value="ECO:0007669"/>
    <property type="project" value="UniProtKB-KW"/>
</dbReference>
<dbReference type="InterPro" id="IPR000792">
    <property type="entry name" value="Tscrpt_reg_LuxR_C"/>
</dbReference>
<accession>A0A2K2U5H4</accession>
<reference evidence="6 7" key="1">
    <citation type="journal article" date="2018" name="Int. J. Syst. Evol. Microbiol.">
        <title>Rubneribacter badeniensis gen. nov., sp. nov. and Enteroscipio rubneri gen. nov., sp. nov., new members of the Eggerthellaceae isolated from human faeces.</title>
        <authorList>
            <person name="Danylec N."/>
            <person name="Gobl A."/>
            <person name="Stoll D.A."/>
            <person name="Hetzer B."/>
            <person name="Kulling S.E."/>
            <person name="Huch M."/>
        </authorList>
    </citation>
    <scope>NUCLEOTIDE SEQUENCE [LARGE SCALE GENOMIC DNA]</scope>
    <source>
        <strain evidence="6 7">ResAG-85</strain>
    </source>
</reference>
<evidence type="ECO:0000313" key="6">
    <source>
        <dbReference type="EMBL" id="PNV65585.1"/>
    </source>
</evidence>
<organism evidence="6 7">
    <name type="scientific">Rubneribacter badeniensis</name>
    <dbReference type="NCBI Taxonomy" id="2070688"/>
    <lineage>
        <taxon>Bacteria</taxon>
        <taxon>Bacillati</taxon>
        <taxon>Actinomycetota</taxon>
        <taxon>Coriobacteriia</taxon>
        <taxon>Eggerthellales</taxon>
        <taxon>Eggerthellaceae</taxon>
        <taxon>Rubneribacter</taxon>
    </lineage>
</organism>
<dbReference type="InterPro" id="IPR016032">
    <property type="entry name" value="Sig_transdc_resp-reg_C-effctor"/>
</dbReference>
<feature type="transmembrane region" description="Helical" evidence="4">
    <location>
        <begin position="172"/>
        <end position="190"/>
    </location>
</feature>
<sequence>MLLTLDPLVREVVRLLACACIGASMSVLFIVAMECLSGLGIRSVGKALSLTLLGVAGLSAALSSLPVGPFALAASVLPVLMGVALIARRAFGRKSPLGASVRETPPLAREKLVVPVRPMIMMAAAEFAGCFATFPFADERTSSLSLALGCACVSLVFLVGCFALADRFDVRMLYQVSLPLMAGGLLLGPLLSQQAQIVSCAFVNAGVLGFLLLSVMVLNENCRCHGVPSAWAYGFLRCALLPSQLVGAWLVFAVGEGLFDWMKVEALYSISMLLIVVSSMTFLNEYNFIRSWRLSREEPVGTCSQDALNSQVARCALLARAFGLRRREEEVVALVAQGRTVPQAADELFISRETAKTHMKHAYAKLGIHTKGELLDRVYGQGSAGSVGHGAEVSEDGAGSR</sequence>
<dbReference type="Pfam" id="PF00196">
    <property type="entry name" value="GerE"/>
    <property type="match status" value="1"/>
</dbReference>
<evidence type="ECO:0000256" key="4">
    <source>
        <dbReference type="SAM" id="Phobius"/>
    </source>
</evidence>
<keyword evidence="4" id="KW-0472">Membrane</keyword>
<evidence type="ECO:0000256" key="1">
    <source>
        <dbReference type="ARBA" id="ARBA00023015"/>
    </source>
</evidence>
<dbReference type="GO" id="GO:0006355">
    <property type="term" value="P:regulation of DNA-templated transcription"/>
    <property type="evidence" value="ECO:0007669"/>
    <property type="project" value="InterPro"/>
</dbReference>
<keyword evidence="4" id="KW-0812">Transmembrane</keyword>
<dbReference type="PROSITE" id="PS50043">
    <property type="entry name" value="HTH_LUXR_2"/>
    <property type="match status" value="1"/>
</dbReference>
<dbReference type="PANTHER" id="PTHR44688:SF16">
    <property type="entry name" value="DNA-BINDING TRANSCRIPTIONAL ACTIVATOR DEVR_DOSR"/>
    <property type="match status" value="1"/>
</dbReference>
<evidence type="ECO:0000256" key="2">
    <source>
        <dbReference type="ARBA" id="ARBA00023125"/>
    </source>
</evidence>
<dbReference type="SMART" id="SM00421">
    <property type="entry name" value="HTH_LUXR"/>
    <property type="match status" value="1"/>
</dbReference>
<feature type="domain" description="HTH luxR-type" evidence="5">
    <location>
        <begin position="317"/>
        <end position="382"/>
    </location>
</feature>
<keyword evidence="7" id="KW-1185">Reference proteome</keyword>
<dbReference type="AlphaFoldDB" id="A0A2K2U5H4"/>
<feature type="transmembrane region" description="Helical" evidence="4">
    <location>
        <begin position="196"/>
        <end position="218"/>
    </location>
</feature>
<evidence type="ECO:0000259" key="5">
    <source>
        <dbReference type="PROSITE" id="PS50043"/>
    </source>
</evidence>
<dbReference type="PANTHER" id="PTHR44688">
    <property type="entry name" value="DNA-BINDING TRANSCRIPTIONAL ACTIVATOR DEVR_DOSR"/>
    <property type="match status" value="1"/>
</dbReference>
<dbReference type="InterPro" id="IPR036388">
    <property type="entry name" value="WH-like_DNA-bd_sf"/>
</dbReference>
<dbReference type="SUPFAM" id="SSF46894">
    <property type="entry name" value="C-terminal effector domain of the bipartite response regulators"/>
    <property type="match status" value="1"/>
</dbReference>
<feature type="transmembrane region" description="Helical" evidence="4">
    <location>
        <begin position="119"/>
        <end position="137"/>
    </location>
</feature>
<keyword evidence="3" id="KW-0804">Transcription</keyword>
<evidence type="ECO:0000256" key="3">
    <source>
        <dbReference type="ARBA" id="ARBA00023163"/>
    </source>
</evidence>
<feature type="transmembrane region" description="Helical" evidence="4">
    <location>
        <begin position="143"/>
        <end position="165"/>
    </location>
</feature>
<proteinExistence type="predicted"/>
<dbReference type="PRINTS" id="PR00038">
    <property type="entry name" value="HTHLUXR"/>
</dbReference>
<comment type="caution">
    <text evidence="6">The sequence shown here is derived from an EMBL/GenBank/DDBJ whole genome shotgun (WGS) entry which is preliminary data.</text>
</comment>
<protein>
    <recommendedName>
        <fullName evidence="5">HTH luxR-type domain-containing protein</fullName>
    </recommendedName>
</protein>
<dbReference type="EMBL" id="PPEL01000024">
    <property type="protein sequence ID" value="PNV65585.1"/>
    <property type="molecule type" value="Genomic_DNA"/>
</dbReference>
<evidence type="ECO:0000313" key="7">
    <source>
        <dbReference type="Proteomes" id="UP000236488"/>
    </source>
</evidence>
<feature type="transmembrane region" description="Helical" evidence="4">
    <location>
        <begin position="12"/>
        <end position="32"/>
    </location>
</feature>
<feature type="transmembrane region" description="Helical" evidence="4">
    <location>
        <begin position="44"/>
        <end position="62"/>
    </location>
</feature>
<keyword evidence="4" id="KW-1133">Transmembrane helix</keyword>
<feature type="transmembrane region" description="Helical" evidence="4">
    <location>
        <begin position="266"/>
        <end position="286"/>
    </location>
</feature>
<dbReference type="Gene3D" id="1.10.10.10">
    <property type="entry name" value="Winged helix-like DNA-binding domain superfamily/Winged helix DNA-binding domain"/>
    <property type="match status" value="1"/>
</dbReference>
<dbReference type="CDD" id="cd06170">
    <property type="entry name" value="LuxR_C_like"/>
    <property type="match status" value="1"/>
</dbReference>
<feature type="transmembrane region" description="Helical" evidence="4">
    <location>
        <begin position="68"/>
        <end position="87"/>
    </location>
</feature>
<name>A0A2K2U5H4_9ACTN</name>
<keyword evidence="2" id="KW-0238">DNA-binding</keyword>
<dbReference type="Proteomes" id="UP000236488">
    <property type="component" value="Unassembled WGS sequence"/>
</dbReference>
<dbReference type="RefSeq" id="WP_103262838.1">
    <property type="nucleotide sequence ID" value="NZ_PPEL01000024.1"/>
</dbReference>
<feature type="transmembrane region" description="Helical" evidence="4">
    <location>
        <begin position="230"/>
        <end position="254"/>
    </location>
</feature>
<keyword evidence="1" id="KW-0805">Transcription regulation</keyword>
<gene>
    <name evidence="6" type="ORF">C2L80_05850</name>
</gene>